<accession>A0A017TEW7</accession>
<dbReference type="InterPro" id="IPR029044">
    <property type="entry name" value="Nucleotide-diphossugar_trans"/>
</dbReference>
<name>A0A017TEW7_9BACT</name>
<keyword evidence="3" id="KW-1185">Reference proteome</keyword>
<evidence type="ECO:0000313" key="3">
    <source>
        <dbReference type="Proteomes" id="UP000019678"/>
    </source>
</evidence>
<dbReference type="OrthoDB" id="9807414at2"/>
<dbReference type="EMBL" id="ASRX01000010">
    <property type="protein sequence ID" value="EYF07370.1"/>
    <property type="molecule type" value="Genomic_DNA"/>
</dbReference>
<dbReference type="SUPFAM" id="SSF53448">
    <property type="entry name" value="Nucleotide-diphospho-sugar transferases"/>
    <property type="match status" value="1"/>
</dbReference>
<dbReference type="InterPro" id="IPR050834">
    <property type="entry name" value="Glycosyltransf_2"/>
</dbReference>
<dbReference type="STRING" id="1192034.CAP_0123"/>
<protein>
    <submittedName>
        <fullName evidence="2">Beta-1,3-glucosyltransferase</fullName>
    </submittedName>
</protein>
<organism evidence="2 3">
    <name type="scientific">Chondromyces apiculatus DSM 436</name>
    <dbReference type="NCBI Taxonomy" id="1192034"/>
    <lineage>
        <taxon>Bacteria</taxon>
        <taxon>Pseudomonadati</taxon>
        <taxon>Myxococcota</taxon>
        <taxon>Polyangia</taxon>
        <taxon>Polyangiales</taxon>
        <taxon>Polyangiaceae</taxon>
        <taxon>Chondromyces</taxon>
    </lineage>
</organism>
<dbReference type="Proteomes" id="UP000019678">
    <property type="component" value="Unassembled WGS sequence"/>
</dbReference>
<reference evidence="2 3" key="1">
    <citation type="submission" date="2013-05" db="EMBL/GenBank/DDBJ databases">
        <title>Genome assembly of Chondromyces apiculatus DSM 436.</title>
        <authorList>
            <person name="Sharma G."/>
            <person name="Khatri I."/>
            <person name="Kaur C."/>
            <person name="Mayilraj S."/>
            <person name="Subramanian S."/>
        </authorList>
    </citation>
    <scope>NUCLEOTIDE SEQUENCE [LARGE SCALE GENOMIC DNA]</scope>
    <source>
        <strain evidence="2 3">DSM 436</strain>
    </source>
</reference>
<gene>
    <name evidence="2" type="ORF">CAP_0123</name>
</gene>
<dbReference type="PANTHER" id="PTHR43685">
    <property type="entry name" value="GLYCOSYLTRANSFERASE"/>
    <property type="match status" value="1"/>
</dbReference>
<dbReference type="PANTHER" id="PTHR43685:SF2">
    <property type="entry name" value="GLYCOSYLTRANSFERASE 2-LIKE DOMAIN-CONTAINING PROTEIN"/>
    <property type="match status" value="1"/>
</dbReference>
<dbReference type="Pfam" id="PF00535">
    <property type="entry name" value="Glycos_transf_2"/>
    <property type="match status" value="1"/>
</dbReference>
<feature type="domain" description="Glycosyltransferase 2-like" evidence="1">
    <location>
        <begin position="7"/>
        <end position="134"/>
    </location>
</feature>
<sequence>MKRPILTIGITCYAEGDWLRECWESLLAQTDPRWEAVLVMDGTEDRRTIEVFDSLQHPRLRKERLPENRGPYPTRNRAFELTETPYHLYLDGDDKLPPDAVSRILATIERRPDAGVIYGDYQLFGGYTAMWRYPEVVDPDAFLTSQVLPAGSVYKKSLWEQLGGFASELARGNADYDFHIGVLEAGVPVVHLGGVLVLYRVGHTAKVSSSYALRYHETHEIMVKRHPRFFADPKRRERFLANGERRAALAHKAAGNLPRATELARSAMRRGLWRDSALWPLALPRPWRRRSSSDGG</sequence>
<dbReference type="AlphaFoldDB" id="A0A017TEW7"/>
<evidence type="ECO:0000259" key="1">
    <source>
        <dbReference type="Pfam" id="PF00535"/>
    </source>
</evidence>
<keyword evidence="2" id="KW-0808">Transferase</keyword>
<dbReference type="eggNOG" id="COG1216">
    <property type="taxonomic scope" value="Bacteria"/>
</dbReference>
<dbReference type="GO" id="GO:0016740">
    <property type="term" value="F:transferase activity"/>
    <property type="evidence" value="ECO:0007669"/>
    <property type="project" value="UniProtKB-KW"/>
</dbReference>
<dbReference type="Gene3D" id="3.90.550.10">
    <property type="entry name" value="Spore Coat Polysaccharide Biosynthesis Protein SpsA, Chain A"/>
    <property type="match status" value="1"/>
</dbReference>
<dbReference type="InterPro" id="IPR001173">
    <property type="entry name" value="Glyco_trans_2-like"/>
</dbReference>
<proteinExistence type="predicted"/>
<comment type="caution">
    <text evidence="2">The sequence shown here is derived from an EMBL/GenBank/DDBJ whole genome shotgun (WGS) entry which is preliminary data.</text>
</comment>
<dbReference type="RefSeq" id="WP_044237651.1">
    <property type="nucleotide sequence ID" value="NZ_ASRX01000010.1"/>
</dbReference>
<evidence type="ECO:0000313" key="2">
    <source>
        <dbReference type="EMBL" id="EYF07370.1"/>
    </source>
</evidence>